<evidence type="ECO:0000256" key="2">
    <source>
        <dbReference type="ARBA" id="ARBA00022723"/>
    </source>
</evidence>
<keyword evidence="7" id="KW-1185">Reference proteome</keyword>
<evidence type="ECO:0000313" key="6">
    <source>
        <dbReference type="EMBL" id="NRF67477.1"/>
    </source>
</evidence>
<reference evidence="6 7" key="1">
    <citation type="submission" date="2020-05" db="EMBL/GenBank/DDBJ databases">
        <title>Aquincola sp. isolate from soil.</title>
        <authorList>
            <person name="Han J."/>
            <person name="Kim D.-U."/>
        </authorList>
    </citation>
    <scope>NUCLEOTIDE SEQUENCE [LARGE SCALE GENOMIC DNA]</scope>
    <source>
        <strain evidence="6 7">S2</strain>
    </source>
</reference>
<evidence type="ECO:0000313" key="7">
    <source>
        <dbReference type="Proteomes" id="UP000737171"/>
    </source>
</evidence>
<dbReference type="InterPro" id="IPR006913">
    <property type="entry name" value="CENP-V/GFA"/>
</dbReference>
<dbReference type="InterPro" id="IPR011057">
    <property type="entry name" value="Mss4-like_sf"/>
</dbReference>
<evidence type="ECO:0000256" key="1">
    <source>
        <dbReference type="ARBA" id="ARBA00005495"/>
    </source>
</evidence>
<name>A0ABX2EFU1_9BURK</name>
<gene>
    <name evidence="6" type="ORF">HLB44_10815</name>
</gene>
<dbReference type="EMBL" id="JABRWJ010000003">
    <property type="protein sequence ID" value="NRF67477.1"/>
    <property type="molecule type" value="Genomic_DNA"/>
</dbReference>
<evidence type="ECO:0000259" key="5">
    <source>
        <dbReference type="PROSITE" id="PS51891"/>
    </source>
</evidence>
<proteinExistence type="inferred from homology"/>
<dbReference type="PANTHER" id="PTHR33337">
    <property type="entry name" value="GFA DOMAIN-CONTAINING PROTEIN"/>
    <property type="match status" value="1"/>
</dbReference>
<dbReference type="Gene3D" id="3.90.1590.10">
    <property type="entry name" value="glutathione-dependent formaldehyde- activating enzyme (gfa)"/>
    <property type="match status" value="1"/>
</dbReference>
<organism evidence="6 7">
    <name type="scientific">Pseudaquabacterium terrae</name>
    <dbReference type="NCBI Taxonomy" id="2732868"/>
    <lineage>
        <taxon>Bacteria</taxon>
        <taxon>Pseudomonadati</taxon>
        <taxon>Pseudomonadota</taxon>
        <taxon>Betaproteobacteria</taxon>
        <taxon>Burkholderiales</taxon>
        <taxon>Sphaerotilaceae</taxon>
        <taxon>Pseudaquabacterium</taxon>
    </lineage>
</organism>
<comment type="caution">
    <text evidence="6">The sequence shown here is derived from an EMBL/GenBank/DDBJ whole genome shotgun (WGS) entry which is preliminary data.</text>
</comment>
<evidence type="ECO:0000256" key="4">
    <source>
        <dbReference type="ARBA" id="ARBA00023239"/>
    </source>
</evidence>
<dbReference type="PANTHER" id="PTHR33337:SF40">
    <property type="entry name" value="CENP-V_GFA DOMAIN-CONTAINING PROTEIN-RELATED"/>
    <property type="match status" value="1"/>
</dbReference>
<dbReference type="Pfam" id="PF04828">
    <property type="entry name" value="GFA"/>
    <property type="match status" value="1"/>
</dbReference>
<sequence>MHGSCLCGAVQLEIQEPLEHSPEACHCSQCRKHTGNFWTGINVRRTALQVRGAESVRWYQSSEKIQRGSCSICGSTLFWNPTIEDYKWTAVAMGCIDTPLNLKISKHTFVDDKGGYYEIADDAPQSQGF</sequence>
<dbReference type="PROSITE" id="PS51891">
    <property type="entry name" value="CENP_V_GFA"/>
    <property type="match status" value="1"/>
</dbReference>
<feature type="domain" description="CENP-V/GFA" evidence="5">
    <location>
        <begin position="1"/>
        <end position="118"/>
    </location>
</feature>
<keyword evidence="2" id="KW-0479">Metal-binding</keyword>
<accession>A0ABX2EFU1</accession>
<dbReference type="SUPFAM" id="SSF51316">
    <property type="entry name" value="Mss4-like"/>
    <property type="match status" value="1"/>
</dbReference>
<protein>
    <submittedName>
        <fullName evidence="6">GFA family protein</fullName>
    </submittedName>
</protein>
<evidence type="ECO:0000256" key="3">
    <source>
        <dbReference type="ARBA" id="ARBA00022833"/>
    </source>
</evidence>
<keyword evidence="4" id="KW-0456">Lyase</keyword>
<keyword evidence="3" id="KW-0862">Zinc</keyword>
<comment type="similarity">
    <text evidence="1">Belongs to the Gfa family.</text>
</comment>
<dbReference type="Proteomes" id="UP000737171">
    <property type="component" value="Unassembled WGS sequence"/>
</dbReference>